<feature type="transmembrane region" description="Helical" evidence="15">
    <location>
        <begin position="364"/>
        <end position="384"/>
    </location>
</feature>
<keyword evidence="4" id="KW-0479">Metal-binding</keyword>
<dbReference type="SMART" id="SM00156">
    <property type="entry name" value="PP2Ac"/>
    <property type="match status" value="1"/>
</dbReference>
<dbReference type="EMBL" id="UYRX01000229">
    <property type="protein sequence ID" value="VDK78021.1"/>
    <property type="molecule type" value="Genomic_DNA"/>
</dbReference>
<dbReference type="GO" id="GO:0004722">
    <property type="term" value="F:protein serine/threonine phosphatase activity"/>
    <property type="evidence" value="ECO:0007669"/>
    <property type="project" value="UniProtKB-EC"/>
</dbReference>
<feature type="transmembrane region" description="Helical" evidence="15">
    <location>
        <begin position="404"/>
        <end position="437"/>
    </location>
</feature>
<evidence type="ECO:0000256" key="8">
    <source>
        <dbReference type="ARBA" id="ARBA00023136"/>
    </source>
</evidence>
<dbReference type="Pfam" id="PF00916">
    <property type="entry name" value="Sulfate_transp"/>
    <property type="match status" value="1"/>
</dbReference>
<dbReference type="PRINTS" id="PR00114">
    <property type="entry name" value="STPHPHTASE"/>
</dbReference>
<evidence type="ECO:0000256" key="1">
    <source>
        <dbReference type="ARBA" id="ARBA00004141"/>
    </source>
</evidence>
<dbReference type="PROSITE" id="PS50801">
    <property type="entry name" value="STAS"/>
    <property type="match status" value="1"/>
</dbReference>
<protein>
    <recommendedName>
        <fullName evidence="14">Serine/threonine-protein phosphatase</fullName>
        <ecNumber evidence="14">3.1.3.16</ecNumber>
    </recommendedName>
</protein>
<proteinExistence type="inferred from homology"/>
<dbReference type="AlphaFoldDB" id="A0A3P6ULA5"/>
<dbReference type="PANTHER" id="PTHR11814">
    <property type="entry name" value="SULFATE TRANSPORTER"/>
    <property type="match status" value="1"/>
</dbReference>
<dbReference type="GO" id="GO:0046872">
    <property type="term" value="F:metal ion binding"/>
    <property type="evidence" value="ECO:0007669"/>
    <property type="project" value="UniProtKB-KW"/>
</dbReference>
<evidence type="ECO:0000256" key="6">
    <source>
        <dbReference type="ARBA" id="ARBA00022912"/>
    </source>
</evidence>
<dbReference type="GO" id="GO:0018991">
    <property type="term" value="P:egg-laying behavior"/>
    <property type="evidence" value="ECO:0007669"/>
    <property type="project" value="UniProtKB-ARBA"/>
</dbReference>
<comment type="function">
    <text evidence="13">Probable phosphatase which plays a redundant role with gsp-4 in spermatogenesis by regulating sister chromatid segregation during meiosis. In addition, involved in sperm motility by controlling the dynamic disassembly of major sperm proteins (MSP) in the spermatozoan pseudopodium.</text>
</comment>
<sequence length="1005" mass="113075">MDQETFELRYSRSQPQAKKLWSIEKLKLKLLPRNILKSVLSFFPILYWLPKYDWKRDLSGDIIGGLTVGVMQVPQGMAYANLASLPPVYGMYTSFFTSTFYAFFGTSRHISIGVFAVASLMVGTVRLRFIPDPDVIFEVVNGTGTEIVKSVAGPVDFSNDVSPIMLTSTLAMTVGLFQLVMAMMGLAFITNYMSDALISGFTTGSAFHVFIAQLNKIIGVKLSRYSGFGMLFFMMRDLILAVPHTNCWTLGISLASILFLSIGRDYINPWFKKRSPVPLPVELILIILVTIFSVFMDLKNSYEVKIVDYVPQGFPTPSLPNFDLIPYLLNDAFAIAIISYMFVISMAKLLAKKRRYKIDPTQDLYAVGLMHTLASFFPIFPAGGSLSRSAVCEQAGANTQLNILFSNALLLIVIAFTGPLLEPLPMCVLACIVIVSLRSLFMQFGDLSRLWRISKFDFAVWLVSCIATVSFDVMTGLTISVLFTLISVVLREQRPNIYLMGRTAHREIYKPLIYYRSLKLINENTGILRFEASLTFVNVATFCDKVNDILLGDASEDCKLRNVKNDEVVLSKTERERNCEELLQKEVVVATNSKQQSSYEIAPPSTLIIDCGAISNIDTMGVEAIKEVYLQGKEMNKTILFANMSETILDTLDRIDFYCLVPKTSFYPSVEEAARSASSDPLISKSKENYLLSKMAAFDVDNMISRLLNVGMAGGRLTTQVAEEELHRVCQKAKEVFISQSSLIEVDPPLVVCGDIHGQYSDLLRIYDRHGFPPEANYLFLGDFVDRGKQNIETICLQFCYKIKYPENFFMLRGNHETPAINRVYGFFEECNRRYHSTRLWNAFQDTFNWMPLCGYIGGRILCMHGGLSPHLNNLDQLRNLPRPIDPPNPSMEIDLLWSDPDQWVKGWQANTRGASYTFGQDVVVDMCQKLDLDLIARAHQVVQDGYEFFANRRLVTIFSAPHYCGQFDNAGGTMSISEDMNCSFQIFRPASKAVRMAMKAAGTL</sequence>
<evidence type="ECO:0000256" key="13">
    <source>
        <dbReference type="ARBA" id="ARBA00054219"/>
    </source>
</evidence>
<evidence type="ECO:0000313" key="17">
    <source>
        <dbReference type="EMBL" id="VDK78021.1"/>
    </source>
</evidence>
<dbReference type="CDD" id="cd07042">
    <property type="entry name" value="STAS_SulP_like_sulfate_transporter"/>
    <property type="match status" value="1"/>
</dbReference>
<keyword evidence="5 14" id="KW-0378">Hydrolase</keyword>
<dbReference type="GO" id="GO:0016020">
    <property type="term" value="C:membrane"/>
    <property type="evidence" value="ECO:0007669"/>
    <property type="project" value="UniProtKB-SubCell"/>
</dbReference>
<evidence type="ECO:0000256" key="10">
    <source>
        <dbReference type="ARBA" id="ARBA00037818"/>
    </source>
</evidence>
<dbReference type="GO" id="GO:0031272">
    <property type="term" value="P:regulation of pseudopodium assembly"/>
    <property type="evidence" value="ECO:0007669"/>
    <property type="project" value="UniProtKB-ARBA"/>
</dbReference>
<dbReference type="STRING" id="42156.A0A3P6ULA5"/>
<keyword evidence="6" id="KW-0904">Protein phosphatase</keyword>
<dbReference type="InterPro" id="IPR031675">
    <property type="entry name" value="STPPase_N"/>
</dbReference>
<dbReference type="InterPro" id="IPR002645">
    <property type="entry name" value="STAS_dom"/>
</dbReference>
<dbReference type="NCBIfam" id="TIGR00815">
    <property type="entry name" value="sulP"/>
    <property type="match status" value="1"/>
</dbReference>
<dbReference type="SUPFAM" id="SSF52091">
    <property type="entry name" value="SpoIIaa-like"/>
    <property type="match status" value="1"/>
</dbReference>
<feature type="domain" description="STAS" evidence="16">
    <location>
        <begin position="527"/>
        <end position="677"/>
    </location>
</feature>
<dbReference type="GO" id="GO:0097723">
    <property type="term" value="P:amoeboid sperm motility"/>
    <property type="evidence" value="ECO:0007669"/>
    <property type="project" value="UniProtKB-ARBA"/>
</dbReference>
<dbReference type="InterPro" id="IPR004843">
    <property type="entry name" value="Calcineurin-like_PHP"/>
</dbReference>
<dbReference type="Gene3D" id="3.30.750.24">
    <property type="entry name" value="STAS domain"/>
    <property type="match status" value="1"/>
</dbReference>
<keyword evidence="9" id="KW-0464">Manganese</keyword>
<keyword evidence="3 15" id="KW-0812">Transmembrane</keyword>
<evidence type="ECO:0000256" key="15">
    <source>
        <dbReference type="SAM" id="Phobius"/>
    </source>
</evidence>
<feature type="transmembrane region" description="Helical" evidence="15">
    <location>
        <begin position="170"/>
        <end position="190"/>
    </location>
</feature>
<evidence type="ECO:0000256" key="3">
    <source>
        <dbReference type="ARBA" id="ARBA00022692"/>
    </source>
</evidence>
<dbReference type="InterPro" id="IPR006186">
    <property type="entry name" value="Ser/Thr-sp_prot-phosphatase"/>
</dbReference>
<evidence type="ECO:0000256" key="12">
    <source>
        <dbReference type="ARBA" id="ARBA00048336"/>
    </source>
</evidence>
<feature type="transmembrane region" description="Helical" evidence="15">
    <location>
        <begin position="248"/>
        <end position="267"/>
    </location>
</feature>
<feature type="transmembrane region" description="Helical" evidence="15">
    <location>
        <begin position="279"/>
        <end position="296"/>
    </location>
</feature>
<accession>A0A3P6ULA5</accession>
<keyword evidence="18" id="KW-1185">Reference proteome</keyword>
<comment type="similarity">
    <text evidence="2 14">Belongs to the PPP phosphatase family.</text>
</comment>
<feature type="transmembrane region" description="Helical" evidence="15">
    <location>
        <begin position="196"/>
        <end position="215"/>
    </location>
</feature>
<feature type="transmembrane region" description="Helical" evidence="15">
    <location>
        <begin position="458"/>
        <end position="490"/>
    </location>
</feature>
<dbReference type="InterPro" id="IPR036513">
    <property type="entry name" value="STAS_dom_sf"/>
</dbReference>
<dbReference type="GO" id="GO:0055085">
    <property type="term" value="P:transmembrane transport"/>
    <property type="evidence" value="ECO:0007669"/>
    <property type="project" value="InterPro"/>
</dbReference>
<feature type="transmembrane region" description="Helical" evidence="15">
    <location>
        <begin position="100"/>
        <end position="122"/>
    </location>
</feature>
<dbReference type="EC" id="3.1.3.16" evidence="14"/>
<feature type="transmembrane region" description="Helical" evidence="15">
    <location>
        <begin position="324"/>
        <end position="343"/>
    </location>
</feature>
<dbReference type="GO" id="GO:0000785">
    <property type="term" value="C:chromatin"/>
    <property type="evidence" value="ECO:0007669"/>
    <property type="project" value="UniProtKB-ARBA"/>
</dbReference>
<dbReference type="Pfam" id="PF16891">
    <property type="entry name" value="STPPase_N"/>
    <property type="match status" value="1"/>
</dbReference>
<name>A0A3P6ULA5_LITSI</name>
<comment type="subcellular location">
    <subcellularLocation>
        <location evidence="10">Cell projection</location>
        <location evidence="10">Pseudopodium</location>
    </subcellularLocation>
    <subcellularLocation>
        <location evidence="1">Membrane</location>
        <topology evidence="1">Multi-pass membrane protein</topology>
    </subcellularLocation>
</comment>
<evidence type="ECO:0000256" key="9">
    <source>
        <dbReference type="ARBA" id="ARBA00023211"/>
    </source>
</evidence>
<dbReference type="PROSITE" id="PS00125">
    <property type="entry name" value="SER_THR_PHOSPHATASE"/>
    <property type="match status" value="1"/>
</dbReference>
<evidence type="ECO:0000256" key="2">
    <source>
        <dbReference type="ARBA" id="ARBA00008294"/>
    </source>
</evidence>
<dbReference type="Proteomes" id="UP000277928">
    <property type="component" value="Unassembled WGS sequence"/>
</dbReference>
<dbReference type="InterPro" id="IPR001902">
    <property type="entry name" value="SLC26A/SulP_fam"/>
</dbReference>
<organism evidence="17 18">
    <name type="scientific">Litomosoides sigmodontis</name>
    <name type="common">Filarial nematode worm</name>
    <dbReference type="NCBI Taxonomy" id="42156"/>
    <lineage>
        <taxon>Eukaryota</taxon>
        <taxon>Metazoa</taxon>
        <taxon>Ecdysozoa</taxon>
        <taxon>Nematoda</taxon>
        <taxon>Chromadorea</taxon>
        <taxon>Rhabditida</taxon>
        <taxon>Spirurina</taxon>
        <taxon>Spiruromorpha</taxon>
        <taxon>Filarioidea</taxon>
        <taxon>Onchocercidae</taxon>
        <taxon>Litomosoides</taxon>
    </lineage>
</organism>
<dbReference type="Pfam" id="PF00149">
    <property type="entry name" value="Metallophos"/>
    <property type="match status" value="1"/>
</dbReference>
<evidence type="ECO:0000256" key="7">
    <source>
        <dbReference type="ARBA" id="ARBA00022989"/>
    </source>
</evidence>
<evidence type="ECO:0000256" key="11">
    <source>
        <dbReference type="ARBA" id="ARBA00047761"/>
    </source>
</evidence>
<dbReference type="Gene3D" id="3.60.21.10">
    <property type="match status" value="1"/>
</dbReference>
<evidence type="ECO:0000259" key="16">
    <source>
        <dbReference type="PROSITE" id="PS50801"/>
    </source>
</evidence>
<dbReference type="GO" id="GO:0007060">
    <property type="term" value="P:male meiosis chromosome segregation"/>
    <property type="evidence" value="ECO:0007669"/>
    <property type="project" value="UniProtKB-ARBA"/>
</dbReference>
<reference evidence="17 18" key="1">
    <citation type="submission" date="2018-08" db="EMBL/GenBank/DDBJ databases">
        <authorList>
            <person name="Laetsch R D."/>
            <person name="Stevens L."/>
            <person name="Kumar S."/>
            <person name="Blaxter L. M."/>
        </authorList>
    </citation>
    <scope>NUCLEOTIDE SEQUENCE [LARGE SCALE GENOMIC DNA]</scope>
</reference>
<dbReference type="SUPFAM" id="SSF56300">
    <property type="entry name" value="Metallo-dependent phosphatases"/>
    <property type="match status" value="1"/>
</dbReference>
<comment type="catalytic activity">
    <reaction evidence="11">
        <text>O-phospho-L-seryl-[protein] + H2O = L-seryl-[protein] + phosphate</text>
        <dbReference type="Rhea" id="RHEA:20629"/>
        <dbReference type="Rhea" id="RHEA-COMP:9863"/>
        <dbReference type="Rhea" id="RHEA-COMP:11604"/>
        <dbReference type="ChEBI" id="CHEBI:15377"/>
        <dbReference type="ChEBI" id="CHEBI:29999"/>
        <dbReference type="ChEBI" id="CHEBI:43474"/>
        <dbReference type="ChEBI" id="CHEBI:83421"/>
        <dbReference type="EC" id="3.1.3.16"/>
    </reaction>
</comment>
<dbReference type="InterPro" id="IPR029052">
    <property type="entry name" value="Metallo-depent_PP-like"/>
</dbReference>
<evidence type="ECO:0000256" key="4">
    <source>
        <dbReference type="ARBA" id="ARBA00022723"/>
    </source>
</evidence>
<dbReference type="FunFam" id="3.60.21.10:FF:000026">
    <property type="entry name" value="Serine/threonine-protein phosphatase"/>
    <property type="match status" value="1"/>
</dbReference>
<feature type="transmembrane region" description="Helical" evidence="15">
    <location>
        <begin position="30"/>
        <end position="50"/>
    </location>
</feature>
<comment type="catalytic activity">
    <reaction evidence="12 14">
        <text>O-phospho-L-threonyl-[protein] + H2O = L-threonyl-[protein] + phosphate</text>
        <dbReference type="Rhea" id="RHEA:47004"/>
        <dbReference type="Rhea" id="RHEA-COMP:11060"/>
        <dbReference type="Rhea" id="RHEA-COMP:11605"/>
        <dbReference type="ChEBI" id="CHEBI:15377"/>
        <dbReference type="ChEBI" id="CHEBI:30013"/>
        <dbReference type="ChEBI" id="CHEBI:43474"/>
        <dbReference type="ChEBI" id="CHEBI:61977"/>
        <dbReference type="EC" id="3.1.3.16"/>
    </reaction>
</comment>
<dbReference type="GO" id="GO:0031143">
    <property type="term" value="C:pseudopodium"/>
    <property type="evidence" value="ECO:0007669"/>
    <property type="project" value="UniProtKB-SubCell"/>
</dbReference>
<keyword evidence="7 15" id="KW-1133">Transmembrane helix</keyword>
<evidence type="ECO:0000256" key="14">
    <source>
        <dbReference type="RuleBase" id="RU004273"/>
    </source>
</evidence>
<dbReference type="OrthoDB" id="288203at2759"/>
<evidence type="ECO:0000313" key="18">
    <source>
        <dbReference type="Proteomes" id="UP000277928"/>
    </source>
</evidence>
<dbReference type="InterPro" id="IPR011547">
    <property type="entry name" value="SLC26A/SulP_dom"/>
</dbReference>
<keyword evidence="8 15" id="KW-0472">Membrane</keyword>
<dbReference type="Pfam" id="PF01740">
    <property type="entry name" value="STAS"/>
    <property type="match status" value="1"/>
</dbReference>
<gene>
    <name evidence="17" type="ORF">NLS_LOCUS3912</name>
</gene>
<evidence type="ECO:0000256" key="5">
    <source>
        <dbReference type="ARBA" id="ARBA00022801"/>
    </source>
</evidence>